<reference evidence="3" key="1">
    <citation type="submission" date="2024-07" db="EMBL/GenBank/DDBJ databases">
        <title>Two chromosome-level genome assemblies of Korean endemic species Abeliophyllum distichum and Forsythia ovata (Oleaceae).</title>
        <authorList>
            <person name="Jang H."/>
        </authorList>
    </citation>
    <scope>NUCLEOTIDE SEQUENCE [LARGE SCALE GENOMIC DNA]</scope>
</reference>
<organism evidence="2 3">
    <name type="scientific">Forsythia ovata</name>
    <dbReference type="NCBI Taxonomy" id="205694"/>
    <lineage>
        <taxon>Eukaryota</taxon>
        <taxon>Viridiplantae</taxon>
        <taxon>Streptophyta</taxon>
        <taxon>Embryophyta</taxon>
        <taxon>Tracheophyta</taxon>
        <taxon>Spermatophyta</taxon>
        <taxon>Magnoliopsida</taxon>
        <taxon>eudicotyledons</taxon>
        <taxon>Gunneridae</taxon>
        <taxon>Pentapetalae</taxon>
        <taxon>asterids</taxon>
        <taxon>lamiids</taxon>
        <taxon>Lamiales</taxon>
        <taxon>Oleaceae</taxon>
        <taxon>Forsythieae</taxon>
        <taxon>Forsythia</taxon>
    </lineage>
</organism>
<feature type="compositionally biased region" description="Low complexity" evidence="1">
    <location>
        <begin position="38"/>
        <end position="68"/>
    </location>
</feature>
<proteinExistence type="predicted"/>
<comment type="caution">
    <text evidence="2">The sequence shown here is derived from an EMBL/GenBank/DDBJ whole genome shotgun (WGS) entry which is preliminary data.</text>
</comment>
<feature type="compositionally biased region" description="Low complexity" evidence="1">
    <location>
        <begin position="75"/>
        <end position="90"/>
    </location>
</feature>
<evidence type="ECO:0000313" key="2">
    <source>
        <dbReference type="EMBL" id="KAL2521794.1"/>
    </source>
</evidence>
<gene>
    <name evidence="2" type="ORF">Fot_25717</name>
</gene>
<protein>
    <submittedName>
        <fullName evidence="2">Uncharacterized protein</fullName>
    </submittedName>
</protein>
<evidence type="ECO:0000256" key="1">
    <source>
        <dbReference type="SAM" id="MobiDB-lite"/>
    </source>
</evidence>
<dbReference type="EMBL" id="JBFOLJ010000007">
    <property type="protein sequence ID" value="KAL2521794.1"/>
    <property type="molecule type" value="Genomic_DNA"/>
</dbReference>
<dbReference type="Proteomes" id="UP001604277">
    <property type="component" value="Unassembled WGS sequence"/>
</dbReference>
<name>A0ABD1U9W1_9LAMI</name>
<sequence>MAYRRRQQVGRVSTSEDVSDSSNHHIYDFSPSPPPLPEDSSSSSSSSSLAAKAIRASSAYQDSSLSSAYGQSALSSPRESIPVRSSSPSSNKPPTPIIIHHPYQFVHGSDAFLNARVHSDTNVRLMIEAASYSFLENKCHHLQSLG</sequence>
<dbReference type="AlphaFoldDB" id="A0ABD1U9W1"/>
<keyword evidence="3" id="KW-1185">Reference proteome</keyword>
<accession>A0ABD1U9W1</accession>
<evidence type="ECO:0000313" key="3">
    <source>
        <dbReference type="Proteomes" id="UP001604277"/>
    </source>
</evidence>
<feature type="region of interest" description="Disordered" evidence="1">
    <location>
        <begin position="1"/>
        <end position="96"/>
    </location>
</feature>